<dbReference type="InterPro" id="IPR058533">
    <property type="entry name" value="Cation_efflux_TM"/>
</dbReference>
<dbReference type="EnsemblMetazoa" id="AATE019408-RA">
    <property type="protein sequence ID" value="AATE019408-PA.1"/>
    <property type="gene ID" value="AATE019408"/>
</dbReference>
<protein>
    <recommendedName>
        <fullName evidence="13">Cation efflux protein cytoplasmic domain-containing protein</fullName>
    </recommendedName>
</protein>
<evidence type="ECO:0000256" key="3">
    <source>
        <dbReference type="ARBA" id="ARBA00022448"/>
    </source>
</evidence>
<dbReference type="Gene3D" id="1.20.1510.10">
    <property type="entry name" value="Cation efflux protein transmembrane domain"/>
    <property type="match status" value="1"/>
</dbReference>
<evidence type="ECO:0000256" key="1">
    <source>
        <dbReference type="ARBA" id="ARBA00004141"/>
    </source>
</evidence>
<feature type="transmembrane region" description="Helical" evidence="9">
    <location>
        <begin position="12"/>
        <end position="32"/>
    </location>
</feature>
<dbReference type="InterPro" id="IPR002524">
    <property type="entry name" value="Cation_efflux"/>
</dbReference>
<feature type="transmembrane region" description="Helical" evidence="9">
    <location>
        <begin position="302"/>
        <end position="320"/>
    </location>
</feature>
<dbReference type="NCBIfam" id="TIGR01297">
    <property type="entry name" value="CDF"/>
    <property type="match status" value="1"/>
</dbReference>
<proteinExistence type="inferred from homology"/>
<organism evidence="12">
    <name type="scientific">Anopheles atroparvus</name>
    <name type="common">European mosquito</name>
    <dbReference type="NCBI Taxonomy" id="41427"/>
    <lineage>
        <taxon>Eukaryota</taxon>
        <taxon>Metazoa</taxon>
        <taxon>Ecdysozoa</taxon>
        <taxon>Arthropoda</taxon>
        <taxon>Hexapoda</taxon>
        <taxon>Insecta</taxon>
        <taxon>Pterygota</taxon>
        <taxon>Neoptera</taxon>
        <taxon>Endopterygota</taxon>
        <taxon>Diptera</taxon>
        <taxon>Nematocera</taxon>
        <taxon>Culicoidea</taxon>
        <taxon>Culicidae</taxon>
        <taxon>Anophelinae</taxon>
        <taxon>Anopheles</taxon>
    </lineage>
</organism>
<accession>A0A182JJU4</accession>
<feature type="domain" description="Cation efflux protein cytoplasmic" evidence="11">
    <location>
        <begin position="332"/>
        <end position="377"/>
    </location>
</feature>
<evidence type="ECO:0000256" key="2">
    <source>
        <dbReference type="ARBA" id="ARBA00008873"/>
    </source>
</evidence>
<dbReference type="InterPro" id="IPR027470">
    <property type="entry name" value="Cation_efflux_CTD"/>
</dbReference>
<dbReference type="PANTHER" id="PTHR45820:SF9">
    <property type="entry name" value="FI23527P1"/>
    <property type="match status" value="1"/>
</dbReference>
<evidence type="ECO:0000256" key="4">
    <source>
        <dbReference type="ARBA" id="ARBA00022692"/>
    </source>
</evidence>
<dbReference type="GO" id="GO:0016020">
    <property type="term" value="C:membrane"/>
    <property type="evidence" value="ECO:0007669"/>
    <property type="project" value="UniProtKB-SubCell"/>
</dbReference>
<dbReference type="GO" id="GO:0006882">
    <property type="term" value="P:intracellular zinc ion homeostasis"/>
    <property type="evidence" value="ECO:0007669"/>
    <property type="project" value="TreeGrafter"/>
</dbReference>
<keyword evidence="6 9" id="KW-1133">Transmembrane helix</keyword>
<dbReference type="AlphaFoldDB" id="A0A182JJU4"/>
<evidence type="ECO:0000256" key="8">
    <source>
        <dbReference type="SAM" id="MobiDB-lite"/>
    </source>
</evidence>
<dbReference type="GO" id="GO:0005385">
    <property type="term" value="F:zinc ion transmembrane transporter activity"/>
    <property type="evidence" value="ECO:0007669"/>
    <property type="project" value="TreeGrafter"/>
</dbReference>
<feature type="transmembrane region" description="Helical" evidence="9">
    <location>
        <begin position="38"/>
        <end position="62"/>
    </location>
</feature>
<feature type="transmembrane region" description="Helical" evidence="9">
    <location>
        <begin position="153"/>
        <end position="172"/>
    </location>
</feature>
<comment type="similarity">
    <text evidence="2">Belongs to the cation diffusion facilitator (CDF) transporter (TC 2.A.4) family. SLC30A subfamily.</text>
</comment>
<dbReference type="STRING" id="41427.A0A182JJU4"/>
<comment type="subcellular location">
    <subcellularLocation>
        <location evidence="1">Membrane</location>
        <topology evidence="1">Multi-pass membrane protein</topology>
    </subcellularLocation>
</comment>
<keyword evidence="7 9" id="KW-0472">Membrane</keyword>
<feature type="transmembrane region" description="Helical" evidence="9">
    <location>
        <begin position="192"/>
        <end position="211"/>
    </location>
</feature>
<evidence type="ECO:0000256" key="9">
    <source>
        <dbReference type="SAM" id="Phobius"/>
    </source>
</evidence>
<dbReference type="InterPro" id="IPR027469">
    <property type="entry name" value="Cation_efflux_TMD_sf"/>
</dbReference>
<dbReference type="Pfam" id="PF16916">
    <property type="entry name" value="ZT_dimer"/>
    <property type="match status" value="1"/>
</dbReference>
<keyword evidence="3" id="KW-0813">Transport</keyword>
<feature type="domain" description="Cation efflux protein transmembrane" evidence="10">
    <location>
        <begin position="138"/>
        <end position="328"/>
    </location>
</feature>
<evidence type="ECO:0000313" key="12">
    <source>
        <dbReference type="EnsemblMetazoa" id="AATE019408-PA.1"/>
    </source>
</evidence>
<feature type="compositionally biased region" description="Polar residues" evidence="8">
    <location>
        <begin position="502"/>
        <end position="521"/>
    </location>
</feature>
<reference evidence="12" key="1">
    <citation type="submission" date="2022-08" db="UniProtKB">
        <authorList>
            <consortium name="EnsemblMetazoa"/>
        </authorList>
    </citation>
    <scope>IDENTIFICATION</scope>
    <source>
        <strain evidence="12">EBRO</strain>
    </source>
</reference>
<evidence type="ECO:0000259" key="11">
    <source>
        <dbReference type="Pfam" id="PF16916"/>
    </source>
</evidence>
<dbReference type="GO" id="GO:0010312">
    <property type="term" value="P:detoxification of zinc ion"/>
    <property type="evidence" value="ECO:0007669"/>
    <property type="project" value="TreeGrafter"/>
</dbReference>
<evidence type="ECO:0000259" key="10">
    <source>
        <dbReference type="Pfam" id="PF01545"/>
    </source>
</evidence>
<dbReference type="SUPFAM" id="SSF161111">
    <property type="entry name" value="Cation efflux protein transmembrane domain-like"/>
    <property type="match status" value="2"/>
</dbReference>
<keyword evidence="5" id="KW-0862">Zinc</keyword>
<dbReference type="PANTHER" id="PTHR45820">
    <property type="entry name" value="FI23527P1"/>
    <property type="match status" value="1"/>
</dbReference>
<evidence type="ECO:0008006" key="13">
    <source>
        <dbReference type="Google" id="ProtNLM"/>
    </source>
</evidence>
<evidence type="ECO:0000256" key="5">
    <source>
        <dbReference type="ARBA" id="ARBA00022833"/>
    </source>
</evidence>
<dbReference type="Pfam" id="PF01545">
    <property type="entry name" value="Cation_efflux"/>
    <property type="match status" value="1"/>
</dbReference>
<keyword evidence="4 9" id="KW-0812">Transmembrane</keyword>
<sequence length="562" mass="61662">MPMKEWIYRMQPVQLYIVLAWSTLYFAVQLFLSHVSHSMVLLVASYHMLCNIIALTGCILTIKKSAIPTERDGCRLKSDARSVSQQLTDGDSGSGKFAEVTAVRDTPEGSDAAAAAASAEETAMEIKDKVKVKARQARESTLKNTFGWTRIDILTMLVVCIFMASFCFSAVIEALQTLSHIHHQDAMHFPVQILILGALGLILNGLCYLLIGGYTYHQGSFLYITSSGNVILDHSISGDGVRKGDRRLSGSKRQVAPSQLRSKTKRQSVRELMRDICSTVIVIICSLIVYCTTEETAKFVDPALSILSCIILLTLSFPYMKESSMILLQTLPDTIDIEIFKKTLLDGFKDIVSVHDLHIWQLSGNQYVSTVHIIFDSPKVYLKIHNDVIEFFHEQGINQVTIQPEFKISDPTPTLGDASKAGCLIQCRTVAQCAARQCCDTLSQGESATDPLLEVLDLPREVEPPTGEKIPMSPMAPKTVDLVEQASKTTSLDSTDTSSASQITVKEQTTEVPEESSTTGDDVQEGNAPTTSAQVCTCTTTVQISPVKTECQQRVEGDSATE</sequence>
<name>A0A182JJU4_ANOAO</name>
<evidence type="ECO:0000256" key="6">
    <source>
        <dbReference type="ARBA" id="ARBA00022989"/>
    </source>
</evidence>
<feature type="region of interest" description="Disordered" evidence="8">
    <location>
        <begin position="485"/>
        <end position="535"/>
    </location>
</feature>
<feature type="compositionally biased region" description="Low complexity" evidence="8">
    <location>
        <begin position="486"/>
        <end position="501"/>
    </location>
</feature>
<feature type="transmembrane region" description="Helical" evidence="9">
    <location>
        <begin position="272"/>
        <end position="290"/>
    </location>
</feature>
<evidence type="ECO:0000256" key="7">
    <source>
        <dbReference type="ARBA" id="ARBA00023136"/>
    </source>
</evidence>
<dbReference type="VEuPathDB" id="VectorBase:AATE019408"/>